<feature type="compositionally biased region" description="Low complexity" evidence="1">
    <location>
        <begin position="91"/>
        <end position="110"/>
    </location>
</feature>
<feature type="non-terminal residue" evidence="3">
    <location>
        <position position="1"/>
    </location>
</feature>
<dbReference type="AlphaFoldDB" id="A0AAV5V498"/>
<name>A0AAV5V498_9BILA</name>
<sequence length="110" mass="11511">YVTATVCNSTTGQWFEVNSRNGKYAALKTATTITCDSFPALWIILPLIFIIITVVFCILCLLVVVGMPLRRHYAKQKPAAKTKSGSGSLQGPAPAGAGAAPTTTPLAVAS</sequence>
<feature type="non-terminal residue" evidence="3">
    <location>
        <position position="110"/>
    </location>
</feature>
<comment type="caution">
    <text evidence="3">The sequence shown here is derived from an EMBL/GenBank/DDBJ whole genome shotgun (WGS) entry which is preliminary data.</text>
</comment>
<keyword evidence="2" id="KW-0812">Transmembrane</keyword>
<evidence type="ECO:0000313" key="3">
    <source>
        <dbReference type="EMBL" id="GMT13345.1"/>
    </source>
</evidence>
<protein>
    <submittedName>
        <fullName evidence="3">Uncharacterized protein</fullName>
    </submittedName>
</protein>
<gene>
    <name evidence="3" type="ORF">PFISCL1PPCAC_4642</name>
</gene>
<evidence type="ECO:0000256" key="2">
    <source>
        <dbReference type="SAM" id="Phobius"/>
    </source>
</evidence>
<organism evidence="3 4">
    <name type="scientific">Pristionchus fissidentatus</name>
    <dbReference type="NCBI Taxonomy" id="1538716"/>
    <lineage>
        <taxon>Eukaryota</taxon>
        <taxon>Metazoa</taxon>
        <taxon>Ecdysozoa</taxon>
        <taxon>Nematoda</taxon>
        <taxon>Chromadorea</taxon>
        <taxon>Rhabditida</taxon>
        <taxon>Rhabditina</taxon>
        <taxon>Diplogasteromorpha</taxon>
        <taxon>Diplogasteroidea</taxon>
        <taxon>Neodiplogasteridae</taxon>
        <taxon>Pristionchus</taxon>
    </lineage>
</organism>
<accession>A0AAV5V498</accession>
<keyword evidence="4" id="KW-1185">Reference proteome</keyword>
<dbReference type="EMBL" id="BTSY01000002">
    <property type="protein sequence ID" value="GMT13345.1"/>
    <property type="molecule type" value="Genomic_DNA"/>
</dbReference>
<evidence type="ECO:0000256" key="1">
    <source>
        <dbReference type="SAM" id="MobiDB-lite"/>
    </source>
</evidence>
<feature type="transmembrane region" description="Helical" evidence="2">
    <location>
        <begin position="40"/>
        <end position="67"/>
    </location>
</feature>
<proteinExistence type="predicted"/>
<keyword evidence="2" id="KW-0472">Membrane</keyword>
<keyword evidence="2" id="KW-1133">Transmembrane helix</keyword>
<dbReference type="Proteomes" id="UP001432322">
    <property type="component" value="Unassembled WGS sequence"/>
</dbReference>
<evidence type="ECO:0000313" key="4">
    <source>
        <dbReference type="Proteomes" id="UP001432322"/>
    </source>
</evidence>
<reference evidence="3" key="1">
    <citation type="submission" date="2023-10" db="EMBL/GenBank/DDBJ databases">
        <title>Genome assembly of Pristionchus species.</title>
        <authorList>
            <person name="Yoshida K."/>
            <person name="Sommer R.J."/>
        </authorList>
    </citation>
    <scope>NUCLEOTIDE SEQUENCE</scope>
    <source>
        <strain evidence="3">RS5133</strain>
    </source>
</reference>
<feature type="region of interest" description="Disordered" evidence="1">
    <location>
        <begin position="76"/>
        <end position="110"/>
    </location>
</feature>